<dbReference type="OrthoDB" id="675044at2"/>
<dbReference type="EMBL" id="FTOL01000001">
    <property type="protein sequence ID" value="SIS71147.1"/>
    <property type="molecule type" value="Genomic_DNA"/>
</dbReference>
<keyword evidence="1" id="KW-0812">Transmembrane</keyword>
<proteinExistence type="predicted"/>
<reference evidence="3" key="1">
    <citation type="submission" date="2017-01" db="EMBL/GenBank/DDBJ databases">
        <authorList>
            <person name="Varghese N."/>
            <person name="Submissions S."/>
        </authorList>
    </citation>
    <scope>NUCLEOTIDE SEQUENCE [LARGE SCALE GENOMIC DNA]</scope>
    <source>
        <strain evidence="3">DSM 18017</strain>
    </source>
</reference>
<protein>
    <recommendedName>
        <fullName evidence="4">PH domain-containing protein</fullName>
    </recommendedName>
</protein>
<dbReference type="Proteomes" id="UP000186744">
    <property type="component" value="Unassembled WGS sequence"/>
</dbReference>
<evidence type="ECO:0000256" key="1">
    <source>
        <dbReference type="SAM" id="Phobius"/>
    </source>
</evidence>
<keyword evidence="1" id="KW-1133">Transmembrane helix</keyword>
<organism evidence="2 3">
    <name type="scientific">Chryseobacterium ureilyticum</name>
    <dbReference type="NCBI Taxonomy" id="373668"/>
    <lineage>
        <taxon>Bacteria</taxon>
        <taxon>Pseudomonadati</taxon>
        <taxon>Bacteroidota</taxon>
        <taxon>Flavobacteriia</taxon>
        <taxon>Flavobacteriales</taxon>
        <taxon>Weeksellaceae</taxon>
        <taxon>Chryseobacterium group</taxon>
        <taxon>Chryseobacterium</taxon>
    </lineage>
</organism>
<name>A0A1N7LBH4_9FLAO</name>
<evidence type="ECO:0000313" key="2">
    <source>
        <dbReference type="EMBL" id="SIS71147.1"/>
    </source>
</evidence>
<accession>A0A1N7LBH4</accession>
<evidence type="ECO:0008006" key="4">
    <source>
        <dbReference type="Google" id="ProtNLM"/>
    </source>
</evidence>
<keyword evidence="1" id="KW-0472">Membrane</keyword>
<dbReference type="STRING" id="373668.SAMN05421786_1011166"/>
<gene>
    <name evidence="2" type="ORF">SAMN05421786_1011166</name>
</gene>
<dbReference type="RefSeq" id="WP_076550589.1">
    <property type="nucleotide sequence ID" value="NZ_FTOL01000001.1"/>
</dbReference>
<feature type="transmembrane region" description="Helical" evidence="1">
    <location>
        <begin position="6"/>
        <end position="25"/>
    </location>
</feature>
<keyword evidence="3" id="KW-1185">Reference proteome</keyword>
<evidence type="ECO:0000313" key="3">
    <source>
        <dbReference type="Proteomes" id="UP000186744"/>
    </source>
</evidence>
<dbReference type="AlphaFoldDB" id="A0A1N7LBH4"/>
<sequence length="110" mass="13113">MIKNGGWLLFLAPLIFFIAVSMLVYTRQKLIISNNEIRFVSSFKSYFICWTDITKIDMVRLGKYKTPTVTIYYSGRKLDLNKSYDLEPQFTRMLSLMETRINPELYTKRY</sequence>